<dbReference type="OrthoDB" id="9803142at2"/>
<name>A0A512NCG4_9HYPH</name>
<evidence type="ECO:0000259" key="2">
    <source>
        <dbReference type="PROSITE" id="PS51819"/>
    </source>
</evidence>
<sequence length="315" mass="35492">MVAIKAAEFAFPRMEAPDLDEMEEFLTHFGLVRAERTSDALYMRGADGHHHLHAVHKGGTKFIGFAYHAASEDDLKRLAKLPGASGIETLNEPGGGKRVRLKEPNGYQIEVIHGMSTVPATKVERDPVNTGSDPLRRKGRLMRLSKSPTMIQRIGHGVLSTPKVKETVTWFRETLGMIRSDDVYAGDKENVIGAFSRLDRGDEYVDHHVLFCVHNEKTGLNHVSYEAQDIDAVFQDHEHIKNVGKYEHMWGIGRHLLGSQVYDYWSDPWGRVHERWADTDRLNAANGGHLLSVEEGFQSQWGERPPERFIGHASP</sequence>
<dbReference type="Proteomes" id="UP000321058">
    <property type="component" value="Unassembled WGS sequence"/>
</dbReference>
<feature type="domain" description="VOC" evidence="2">
    <location>
        <begin position="153"/>
        <end position="278"/>
    </location>
</feature>
<evidence type="ECO:0000313" key="4">
    <source>
        <dbReference type="Proteomes" id="UP000321058"/>
    </source>
</evidence>
<dbReference type="Gene3D" id="3.10.180.10">
    <property type="entry name" value="2,3-Dihydroxybiphenyl 1,2-Dioxygenase, domain 1"/>
    <property type="match status" value="2"/>
</dbReference>
<comment type="caution">
    <text evidence="3">The sequence shown here is derived from an EMBL/GenBank/DDBJ whole genome shotgun (WGS) entry which is preliminary data.</text>
</comment>
<gene>
    <name evidence="3" type="ORF">RSO01_38090</name>
</gene>
<dbReference type="InterPro" id="IPR029068">
    <property type="entry name" value="Glyas_Bleomycin-R_OHBP_Dase"/>
</dbReference>
<dbReference type="SUPFAM" id="SSF54593">
    <property type="entry name" value="Glyoxalase/Bleomycin resistance protein/Dihydroxybiphenyl dioxygenase"/>
    <property type="match status" value="1"/>
</dbReference>
<evidence type="ECO:0000313" key="3">
    <source>
        <dbReference type="EMBL" id="GEP56643.1"/>
    </source>
</evidence>
<proteinExistence type="predicted"/>
<feature type="compositionally biased region" description="Basic and acidic residues" evidence="1">
    <location>
        <begin position="304"/>
        <end position="315"/>
    </location>
</feature>
<reference evidence="3 4" key="1">
    <citation type="submission" date="2019-07" db="EMBL/GenBank/DDBJ databases">
        <title>Whole genome shotgun sequence of Reyranella soli NBRC 108950.</title>
        <authorList>
            <person name="Hosoyama A."/>
            <person name="Uohara A."/>
            <person name="Ohji S."/>
            <person name="Ichikawa N."/>
        </authorList>
    </citation>
    <scope>NUCLEOTIDE SEQUENCE [LARGE SCALE GENOMIC DNA]</scope>
    <source>
        <strain evidence="3 4">NBRC 108950</strain>
    </source>
</reference>
<dbReference type="PROSITE" id="PS51819">
    <property type="entry name" value="VOC"/>
    <property type="match status" value="1"/>
</dbReference>
<evidence type="ECO:0000256" key="1">
    <source>
        <dbReference type="SAM" id="MobiDB-lite"/>
    </source>
</evidence>
<feature type="region of interest" description="Disordered" evidence="1">
    <location>
        <begin position="296"/>
        <end position="315"/>
    </location>
</feature>
<accession>A0A512NCG4</accession>
<dbReference type="InterPro" id="IPR037523">
    <property type="entry name" value="VOC_core"/>
</dbReference>
<organism evidence="3 4">
    <name type="scientific">Reyranella soli</name>
    <dbReference type="NCBI Taxonomy" id="1230389"/>
    <lineage>
        <taxon>Bacteria</taxon>
        <taxon>Pseudomonadati</taxon>
        <taxon>Pseudomonadota</taxon>
        <taxon>Alphaproteobacteria</taxon>
        <taxon>Hyphomicrobiales</taxon>
        <taxon>Reyranellaceae</taxon>
        <taxon>Reyranella</taxon>
    </lineage>
</organism>
<keyword evidence="3" id="KW-0560">Oxidoreductase</keyword>
<protein>
    <submittedName>
        <fullName evidence="3">2,3-dihydroxybiphenyl 1,2-dioxygenase</fullName>
    </submittedName>
</protein>
<dbReference type="AlphaFoldDB" id="A0A512NCG4"/>
<keyword evidence="3" id="KW-0223">Dioxygenase</keyword>
<dbReference type="RefSeq" id="WP_147150791.1">
    <property type="nucleotide sequence ID" value="NZ_BKAJ01000068.1"/>
</dbReference>
<dbReference type="EMBL" id="BKAJ01000068">
    <property type="protein sequence ID" value="GEP56643.1"/>
    <property type="molecule type" value="Genomic_DNA"/>
</dbReference>
<dbReference type="GO" id="GO:0051213">
    <property type="term" value="F:dioxygenase activity"/>
    <property type="evidence" value="ECO:0007669"/>
    <property type="project" value="UniProtKB-KW"/>
</dbReference>
<keyword evidence="4" id="KW-1185">Reference proteome</keyword>